<dbReference type="PANTHER" id="PTHR43221:SF2">
    <property type="entry name" value="PROTEASE HTPX HOMOLOG"/>
    <property type="match status" value="1"/>
</dbReference>
<keyword evidence="9" id="KW-0482">Metalloprotease</keyword>
<evidence type="ECO:0000256" key="5">
    <source>
        <dbReference type="ARBA" id="ARBA00022723"/>
    </source>
</evidence>
<feature type="transmembrane region" description="Helical" evidence="11">
    <location>
        <begin position="216"/>
        <end position="239"/>
    </location>
</feature>
<evidence type="ECO:0000256" key="3">
    <source>
        <dbReference type="ARBA" id="ARBA00022670"/>
    </source>
</evidence>
<gene>
    <name evidence="13" type="ORF">GCM10023116_34750</name>
</gene>
<keyword evidence="2" id="KW-1003">Cell membrane</keyword>
<dbReference type="PANTHER" id="PTHR43221">
    <property type="entry name" value="PROTEASE HTPX"/>
    <property type="match status" value="1"/>
</dbReference>
<keyword evidence="3" id="KW-0645">Protease</keyword>
<evidence type="ECO:0000259" key="12">
    <source>
        <dbReference type="Pfam" id="PF01435"/>
    </source>
</evidence>
<keyword evidence="4 11" id="KW-0812">Transmembrane</keyword>
<evidence type="ECO:0000256" key="6">
    <source>
        <dbReference type="ARBA" id="ARBA00022801"/>
    </source>
</evidence>
<dbReference type="CDD" id="cd07340">
    <property type="entry name" value="M48B_Htpx_like"/>
    <property type="match status" value="1"/>
</dbReference>
<keyword evidence="6" id="KW-0378">Hydrolase</keyword>
<evidence type="ECO:0000256" key="9">
    <source>
        <dbReference type="ARBA" id="ARBA00023049"/>
    </source>
</evidence>
<evidence type="ECO:0000313" key="13">
    <source>
        <dbReference type="EMBL" id="GAA4651192.1"/>
    </source>
</evidence>
<evidence type="ECO:0000256" key="8">
    <source>
        <dbReference type="ARBA" id="ARBA00022989"/>
    </source>
</evidence>
<keyword evidence="10 11" id="KW-0472">Membrane</keyword>
<evidence type="ECO:0000256" key="4">
    <source>
        <dbReference type="ARBA" id="ARBA00022692"/>
    </source>
</evidence>
<dbReference type="RefSeq" id="WP_345197527.1">
    <property type="nucleotide sequence ID" value="NZ_BAABFL010000441.1"/>
</dbReference>
<feature type="transmembrane region" description="Helical" evidence="11">
    <location>
        <begin position="17"/>
        <end position="39"/>
    </location>
</feature>
<evidence type="ECO:0000256" key="2">
    <source>
        <dbReference type="ARBA" id="ARBA00022475"/>
    </source>
</evidence>
<comment type="caution">
    <text evidence="13">The sequence shown here is derived from an EMBL/GenBank/DDBJ whole genome shotgun (WGS) entry which is preliminary data.</text>
</comment>
<feature type="transmembrane region" description="Helical" evidence="11">
    <location>
        <begin position="182"/>
        <end position="204"/>
    </location>
</feature>
<dbReference type="InterPro" id="IPR050083">
    <property type="entry name" value="HtpX_protease"/>
</dbReference>
<dbReference type="Pfam" id="PF01435">
    <property type="entry name" value="Peptidase_M48"/>
    <property type="match status" value="1"/>
</dbReference>
<name>A0ABP8V5M8_9GAMM</name>
<keyword evidence="5" id="KW-0479">Metal-binding</keyword>
<feature type="domain" description="Peptidase M48" evidence="12">
    <location>
        <begin position="105"/>
        <end position="319"/>
    </location>
</feature>
<evidence type="ECO:0000313" key="14">
    <source>
        <dbReference type="Proteomes" id="UP001500604"/>
    </source>
</evidence>
<keyword evidence="8 11" id="KW-1133">Transmembrane helix</keyword>
<evidence type="ECO:0000256" key="10">
    <source>
        <dbReference type="ARBA" id="ARBA00023136"/>
    </source>
</evidence>
<dbReference type="Proteomes" id="UP001500604">
    <property type="component" value="Unassembled WGS sequence"/>
</dbReference>
<comment type="cofactor">
    <cofactor evidence="1">
        <name>Zn(2+)</name>
        <dbReference type="ChEBI" id="CHEBI:29105"/>
    </cofactor>
</comment>
<accession>A0ABP8V5M8</accession>
<dbReference type="EMBL" id="BAABFL010000441">
    <property type="protein sequence ID" value="GAA4651192.1"/>
    <property type="molecule type" value="Genomic_DNA"/>
</dbReference>
<dbReference type="InterPro" id="IPR029024">
    <property type="entry name" value="TerB-like"/>
</dbReference>
<keyword evidence="14" id="KW-1185">Reference proteome</keyword>
<proteinExistence type="predicted"/>
<dbReference type="Gene3D" id="3.30.2010.10">
    <property type="entry name" value="Metalloproteases ('zincins'), catalytic domain"/>
    <property type="match status" value="1"/>
</dbReference>
<protein>
    <submittedName>
        <fullName evidence="13">M48 family metallopeptidase</fullName>
    </submittedName>
</protein>
<evidence type="ECO:0000256" key="7">
    <source>
        <dbReference type="ARBA" id="ARBA00022833"/>
    </source>
</evidence>
<organism evidence="13 14">
    <name type="scientific">Kistimonas scapharcae</name>
    <dbReference type="NCBI Taxonomy" id="1036133"/>
    <lineage>
        <taxon>Bacteria</taxon>
        <taxon>Pseudomonadati</taxon>
        <taxon>Pseudomonadota</taxon>
        <taxon>Gammaproteobacteria</taxon>
        <taxon>Oceanospirillales</taxon>
        <taxon>Endozoicomonadaceae</taxon>
        <taxon>Kistimonas</taxon>
    </lineage>
</organism>
<evidence type="ECO:0000256" key="1">
    <source>
        <dbReference type="ARBA" id="ARBA00001947"/>
    </source>
</evidence>
<dbReference type="SUPFAM" id="SSF158682">
    <property type="entry name" value="TerB-like"/>
    <property type="match status" value="1"/>
</dbReference>
<reference evidence="14" key="1">
    <citation type="journal article" date="2019" name="Int. J. Syst. Evol. Microbiol.">
        <title>The Global Catalogue of Microorganisms (GCM) 10K type strain sequencing project: providing services to taxonomists for standard genome sequencing and annotation.</title>
        <authorList>
            <consortium name="The Broad Institute Genomics Platform"/>
            <consortium name="The Broad Institute Genome Sequencing Center for Infectious Disease"/>
            <person name="Wu L."/>
            <person name="Ma J."/>
        </authorList>
    </citation>
    <scope>NUCLEOTIDE SEQUENCE [LARGE SCALE GENOMIC DNA]</scope>
    <source>
        <strain evidence="14">JCM 17805</strain>
    </source>
</reference>
<keyword evidence="7" id="KW-0862">Zinc</keyword>
<feature type="transmembrane region" description="Helical" evidence="11">
    <location>
        <begin position="51"/>
        <end position="73"/>
    </location>
</feature>
<evidence type="ECO:0000256" key="11">
    <source>
        <dbReference type="SAM" id="Phobius"/>
    </source>
</evidence>
<dbReference type="InterPro" id="IPR001915">
    <property type="entry name" value="Peptidase_M48"/>
</dbReference>
<sequence>MTFFQWQKDARRKTGRLILFMGLAVFSLIAGSNLVYALFRGYKSELPWTTWFTLDTFFIFSCLIGSVVLSASVTRTLTLRSKGGRAVAESLGGKLVDPATEHFHERRLLNIVEEMAIASGTPVPDVYVLHGEKGINAFAAGFTLQDAVIGVTKGTMEQLTRDELEGVIAHEFSHIVHGDMRLNIRLIGIIYGITMLAEFGYILMRAGGSSRSRDGTPLAIAGLGLMIIGYSGAFFGNLIKASVSRTREYLADASAMQYTRNNEGIANALSKIGGSAYSSLLQSAHAPDVSHMMFGKSVGGFFNALFSTHPPLEDRIRKLMPDWNGKYITPVLIEADADTPAATDTKTNTYSGPIKAETLTASLNAMGTPNASHLAYATALLSALPMRLAGAVHQKDDSVILLMALMLDDNPDMIEKRAVIIRKQYDEATLNQTIELYNTIESSSVSDPLVLVELTLPTLRTLPRPQQKQLLQTLLELAKADGKTTPYEWAILAIIQHHLGSARHKKTQVPFDSYGDVRKIGAEAAQIISALISMSGMDKEAKQSCYRNTMASLALAKQKPPAKMSYRDLSNALEAANRLKPDAKEKLLKACCQCIEHDGQIELTEAQTLRAMAVVMECPIPPLTTS</sequence>